<dbReference type="GO" id="GO:0016491">
    <property type="term" value="F:oxidoreductase activity"/>
    <property type="evidence" value="ECO:0007669"/>
    <property type="project" value="InterPro"/>
</dbReference>
<dbReference type="SUPFAM" id="SSF52833">
    <property type="entry name" value="Thioredoxin-like"/>
    <property type="match status" value="1"/>
</dbReference>
<evidence type="ECO:0000313" key="3">
    <source>
        <dbReference type="Proteomes" id="UP001203207"/>
    </source>
</evidence>
<dbReference type="Pfam" id="PF00578">
    <property type="entry name" value="AhpC-TSA"/>
    <property type="match status" value="1"/>
</dbReference>
<dbReference type="InterPro" id="IPR036249">
    <property type="entry name" value="Thioredoxin-like_sf"/>
</dbReference>
<accession>A0AAE3K9B3</accession>
<sequence>MSTEISGAALEFALPNGGNGPNPLSLSALDASFAVLLFQRDHFCGNCRKQVQAVADRYDEFQQLDAEVVSVLPEPVERAREWAESYDLPFPIIADEDTTVSDAYGQPVRFGFLGNLHNLIGRMPEAVIVDLRDEPRSMYTYVGTAPADRPSIDALLAEIAQAAGTV</sequence>
<feature type="domain" description="Thioredoxin" evidence="1">
    <location>
        <begin position="3"/>
        <end position="164"/>
    </location>
</feature>
<dbReference type="InterPro" id="IPR013766">
    <property type="entry name" value="Thioredoxin_domain"/>
</dbReference>
<evidence type="ECO:0000313" key="2">
    <source>
        <dbReference type="EMBL" id="MCL9815864.1"/>
    </source>
</evidence>
<dbReference type="Gene3D" id="3.40.30.10">
    <property type="entry name" value="Glutaredoxin"/>
    <property type="match status" value="1"/>
</dbReference>
<dbReference type="GO" id="GO:0016209">
    <property type="term" value="F:antioxidant activity"/>
    <property type="evidence" value="ECO:0007669"/>
    <property type="project" value="InterPro"/>
</dbReference>
<dbReference type="EMBL" id="JAKRVX010000001">
    <property type="protein sequence ID" value="MCL9815864.1"/>
    <property type="molecule type" value="Genomic_DNA"/>
</dbReference>
<name>A0AAE3K9B3_9EURY</name>
<dbReference type="Proteomes" id="UP001203207">
    <property type="component" value="Unassembled WGS sequence"/>
</dbReference>
<dbReference type="PROSITE" id="PS51352">
    <property type="entry name" value="THIOREDOXIN_2"/>
    <property type="match status" value="1"/>
</dbReference>
<keyword evidence="3" id="KW-1185">Reference proteome</keyword>
<dbReference type="RefSeq" id="WP_250582775.1">
    <property type="nucleotide sequence ID" value="NZ_JAKRVX010000001.1"/>
</dbReference>
<gene>
    <name evidence="2" type="ORF">AArcSt2_02805</name>
</gene>
<proteinExistence type="predicted"/>
<dbReference type="InterPro" id="IPR000866">
    <property type="entry name" value="AhpC/TSA"/>
</dbReference>
<evidence type="ECO:0000259" key="1">
    <source>
        <dbReference type="PROSITE" id="PS51352"/>
    </source>
</evidence>
<reference evidence="2" key="1">
    <citation type="journal article" date="2022" name="Syst. Appl. Microbiol.">
        <title>Natronocalculus amylovorans gen. nov., sp. nov., and Natranaeroarchaeum aerophilus sp. nov., dominant culturable amylolytic natronoarchaea from hypersaline soda lakes in southwestern Siberia.</title>
        <authorList>
            <person name="Sorokin D.Y."/>
            <person name="Elcheninov A.G."/>
            <person name="Khizhniak T.V."/>
            <person name="Koenen M."/>
            <person name="Bale N.J."/>
            <person name="Damste J.S.S."/>
            <person name="Kublanov I.V."/>
        </authorList>
    </citation>
    <scope>NUCLEOTIDE SEQUENCE</scope>
    <source>
        <strain evidence="2">AArc-St2</strain>
    </source>
</reference>
<protein>
    <submittedName>
        <fullName evidence="2">Peroxiredoxin family protein</fullName>
    </submittedName>
</protein>
<organism evidence="2 3">
    <name type="scientific">Natronocalculus amylovorans</name>
    <dbReference type="NCBI Taxonomy" id="2917812"/>
    <lineage>
        <taxon>Archaea</taxon>
        <taxon>Methanobacteriati</taxon>
        <taxon>Methanobacteriota</taxon>
        <taxon>Stenosarchaea group</taxon>
        <taxon>Halobacteria</taxon>
        <taxon>Halobacteriales</taxon>
        <taxon>Haloferacaceae</taxon>
        <taxon>Natronocalculus</taxon>
    </lineage>
</organism>
<reference evidence="2" key="2">
    <citation type="submission" date="2022-02" db="EMBL/GenBank/DDBJ databases">
        <authorList>
            <person name="Elcheninov A.G."/>
            <person name="Sorokin D.Y."/>
            <person name="Kublanov I.V."/>
        </authorList>
    </citation>
    <scope>NUCLEOTIDE SEQUENCE</scope>
    <source>
        <strain evidence="2">AArc-St2</strain>
    </source>
</reference>
<comment type="caution">
    <text evidence="2">The sequence shown here is derived from an EMBL/GenBank/DDBJ whole genome shotgun (WGS) entry which is preliminary data.</text>
</comment>
<dbReference type="AlphaFoldDB" id="A0AAE3K9B3"/>